<dbReference type="KEGG" id="rcf:Poly24_38780"/>
<evidence type="ECO:0000313" key="3">
    <source>
        <dbReference type="Proteomes" id="UP000315082"/>
    </source>
</evidence>
<dbReference type="Pfam" id="PF07608">
    <property type="entry name" value="DUF1571"/>
    <property type="match status" value="1"/>
</dbReference>
<feature type="chain" id="PRO_5021736007" description="DUF1571 domain-containing protein" evidence="1">
    <location>
        <begin position="26"/>
        <end position="291"/>
    </location>
</feature>
<protein>
    <recommendedName>
        <fullName evidence="4">DUF1571 domain-containing protein</fullName>
    </recommendedName>
</protein>
<dbReference type="InterPro" id="IPR011465">
    <property type="entry name" value="DUF1571"/>
</dbReference>
<keyword evidence="1" id="KW-0732">Signal</keyword>
<evidence type="ECO:0008006" key="4">
    <source>
        <dbReference type="Google" id="ProtNLM"/>
    </source>
</evidence>
<dbReference type="OrthoDB" id="5456309at2"/>
<evidence type="ECO:0000313" key="2">
    <source>
        <dbReference type="EMBL" id="QDV70159.1"/>
    </source>
</evidence>
<proteinExistence type="predicted"/>
<dbReference type="AlphaFoldDB" id="A0A518JX92"/>
<gene>
    <name evidence="2" type="ORF">Poly24_38780</name>
</gene>
<dbReference type="EMBL" id="CP036348">
    <property type="protein sequence ID" value="QDV70159.1"/>
    <property type="molecule type" value="Genomic_DNA"/>
</dbReference>
<accession>A0A518JX92</accession>
<dbReference type="InterPro" id="IPR006311">
    <property type="entry name" value="TAT_signal"/>
</dbReference>
<evidence type="ECO:0000256" key="1">
    <source>
        <dbReference type="SAM" id="SignalP"/>
    </source>
</evidence>
<sequence length="291" mass="33199" precursor="true">MNHSRRQILSMLAAASVGGAGSAFAQSPQSKFQEPVFRIAANNSLTPAIHPLDEALRIAHEGLQEIRTNIQDYTATLVKRELVGNTVSEYEYMFIKVRNRRVVDGRLVVPFSVYLAFLKPATVKGREVIYVEQQNENKMVAHEGGFKGRFLPTVWLKPEGAFAMRGQKYPLTEIGIENLVLKLIERGEQDRQHKDVKVEFRKNAKINGRDCSVIQVTHPEYRPEFDFSLGQIFIDDQMNIPVRYVAYGWPKTPGQKPEINEEYTYLNVKLNVGLTDADFDPNNPNYTFYSK</sequence>
<name>A0A518JX92_9BACT</name>
<reference evidence="2 3" key="1">
    <citation type="submission" date="2019-02" db="EMBL/GenBank/DDBJ databases">
        <title>Deep-cultivation of Planctomycetes and their phenomic and genomic characterization uncovers novel biology.</title>
        <authorList>
            <person name="Wiegand S."/>
            <person name="Jogler M."/>
            <person name="Boedeker C."/>
            <person name="Pinto D."/>
            <person name="Vollmers J."/>
            <person name="Rivas-Marin E."/>
            <person name="Kohn T."/>
            <person name="Peeters S.H."/>
            <person name="Heuer A."/>
            <person name="Rast P."/>
            <person name="Oberbeckmann S."/>
            <person name="Bunk B."/>
            <person name="Jeske O."/>
            <person name="Meyerdierks A."/>
            <person name="Storesund J.E."/>
            <person name="Kallscheuer N."/>
            <person name="Luecker S."/>
            <person name="Lage O.M."/>
            <person name="Pohl T."/>
            <person name="Merkel B.J."/>
            <person name="Hornburger P."/>
            <person name="Mueller R.-W."/>
            <person name="Bruemmer F."/>
            <person name="Labrenz M."/>
            <person name="Spormann A.M."/>
            <person name="Op den Camp H."/>
            <person name="Overmann J."/>
            <person name="Amann R."/>
            <person name="Jetten M.S.M."/>
            <person name="Mascher T."/>
            <person name="Medema M.H."/>
            <person name="Devos D.P."/>
            <person name="Kaster A.-K."/>
            <person name="Ovreas L."/>
            <person name="Rohde M."/>
            <person name="Galperin M.Y."/>
            <person name="Jogler C."/>
        </authorList>
    </citation>
    <scope>NUCLEOTIDE SEQUENCE [LARGE SCALE GENOMIC DNA]</scope>
    <source>
        <strain evidence="2 3">Poly24</strain>
    </source>
</reference>
<organism evidence="2 3">
    <name type="scientific">Rosistilla carotiformis</name>
    <dbReference type="NCBI Taxonomy" id="2528017"/>
    <lineage>
        <taxon>Bacteria</taxon>
        <taxon>Pseudomonadati</taxon>
        <taxon>Planctomycetota</taxon>
        <taxon>Planctomycetia</taxon>
        <taxon>Pirellulales</taxon>
        <taxon>Pirellulaceae</taxon>
        <taxon>Rosistilla</taxon>
    </lineage>
</organism>
<feature type="signal peptide" evidence="1">
    <location>
        <begin position="1"/>
        <end position="25"/>
    </location>
</feature>
<dbReference type="RefSeq" id="WP_145098927.1">
    <property type="nucleotide sequence ID" value="NZ_CP036348.1"/>
</dbReference>
<dbReference type="PROSITE" id="PS51318">
    <property type="entry name" value="TAT"/>
    <property type="match status" value="1"/>
</dbReference>
<keyword evidence="3" id="KW-1185">Reference proteome</keyword>
<dbReference type="Proteomes" id="UP000315082">
    <property type="component" value="Chromosome"/>
</dbReference>